<dbReference type="InterPro" id="IPR001128">
    <property type="entry name" value="Cyt_P450"/>
</dbReference>
<feature type="binding site" description="axial binding residue" evidence="4">
    <location>
        <position position="429"/>
    </location>
    <ligand>
        <name>heme</name>
        <dbReference type="ChEBI" id="CHEBI:30413"/>
    </ligand>
    <ligandPart>
        <name>Fe</name>
        <dbReference type="ChEBI" id="CHEBI:18248"/>
    </ligandPart>
</feature>
<dbReference type="PRINTS" id="PR00463">
    <property type="entry name" value="EP450I"/>
</dbReference>
<dbReference type="PANTHER" id="PTHR24305">
    <property type="entry name" value="CYTOCHROME P450"/>
    <property type="match status" value="1"/>
</dbReference>
<dbReference type="InterPro" id="IPR036396">
    <property type="entry name" value="Cyt_P450_sf"/>
</dbReference>
<dbReference type="PRINTS" id="PR00385">
    <property type="entry name" value="P450"/>
</dbReference>
<dbReference type="AlphaFoldDB" id="A0AAV9W2M3"/>
<dbReference type="GO" id="GO:0005506">
    <property type="term" value="F:iron ion binding"/>
    <property type="evidence" value="ECO:0007669"/>
    <property type="project" value="InterPro"/>
</dbReference>
<dbReference type="PANTHER" id="PTHR24305:SF234">
    <property type="entry name" value="CYTOCHROME P450"/>
    <property type="match status" value="1"/>
</dbReference>
<evidence type="ECO:0000256" key="4">
    <source>
        <dbReference type="PIRSR" id="PIRSR602401-1"/>
    </source>
</evidence>
<dbReference type="Proteomes" id="UP001370758">
    <property type="component" value="Unassembled WGS sequence"/>
</dbReference>
<dbReference type="SUPFAM" id="SSF48264">
    <property type="entry name" value="Cytochrome P450"/>
    <property type="match status" value="1"/>
</dbReference>
<dbReference type="InterPro" id="IPR050121">
    <property type="entry name" value="Cytochrome_P450_monoxygenase"/>
</dbReference>
<dbReference type="GO" id="GO:0020037">
    <property type="term" value="F:heme binding"/>
    <property type="evidence" value="ECO:0007669"/>
    <property type="project" value="InterPro"/>
</dbReference>
<sequence>MQIILRPAYSPVLLNCMECIGTSFGTDNTSSKLKNGTKSPIIRTGPNELSINDPSFYNTLYAANYKFAPYPPHYAFSGSVDFTASITDPATHKDRRAILNRFFSKAKILRLSSTIQNNVREFVRVISESTDGKTSESGLCLSSLFRRLTLDVISEYAFSESFNTLGHGIDSPIAEGIKRSIRHLWVFNFIWPLQYLATKLPYGIASMLAPRNLSGAIDLQKIVGAEVDGFLKNFKAPKGRRVPEKSNHLTIFQSLVEETASGFELKSISSPKLSREFLVGEAILLLGAGMETTATLLSNVVYQACVNQSIQHNLHDELVKAFPSTDLNAIDYTSCENLPYLTACIKEGLRLTPSVPVSIPRVVPKDGTFCGKTYIPPGTVVSMSIYLMHQNPTVYKNLKVFDPDRWLNVSTTSPQERYFVPFSKGSKSCLGIYLAYAEIYVTLAALMRRFKFTLHKDNKLTENWVDHMVLDTLADLVVSVEEYDD</sequence>
<name>A0AAV9W2M3_9PEZI</name>
<keyword evidence="7" id="KW-1185">Reference proteome</keyword>
<accession>A0AAV9W2M3</accession>
<evidence type="ECO:0000256" key="5">
    <source>
        <dbReference type="RuleBase" id="RU000461"/>
    </source>
</evidence>
<evidence type="ECO:0000313" key="7">
    <source>
        <dbReference type="Proteomes" id="UP001370758"/>
    </source>
</evidence>
<proteinExistence type="inferred from homology"/>
<dbReference type="GO" id="GO:0004497">
    <property type="term" value="F:monooxygenase activity"/>
    <property type="evidence" value="ECO:0007669"/>
    <property type="project" value="UniProtKB-KW"/>
</dbReference>
<evidence type="ECO:0008006" key="8">
    <source>
        <dbReference type="Google" id="ProtNLM"/>
    </source>
</evidence>
<protein>
    <recommendedName>
        <fullName evidence="8">Cytochrome P450</fullName>
    </recommendedName>
</protein>
<dbReference type="CDD" id="cd11062">
    <property type="entry name" value="CYP58-like"/>
    <property type="match status" value="1"/>
</dbReference>
<dbReference type="InterPro" id="IPR017972">
    <property type="entry name" value="Cyt_P450_CS"/>
</dbReference>
<comment type="cofactor">
    <cofactor evidence="1 4">
        <name>heme</name>
        <dbReference type="ChEBI" id="CHEBI:30413"/>
    </cofactor>
</comment>
<dbReference type="InterPro" id="IPR002401">
    <property type="entry name" value="Cyt_P450_E_grp-I"/>
</dbReference>
<evidence type="ECO:0000256" key="1">
    <source>
        <dbReference type="ARBA" id="ARBA00001971"/>
    </source>
</evidence>
<keyword evidence="3 4" id="KW-0408">Iron</keyword>
<dbReference type="PROSITE" id="PS00086">
    <property type="entry name" value="CYTOCHROME_P450"/>
    <property type="match status" value="1"/>
</dbReference>
<keyword evidence="2 4" id="KW-0479">Metal-binding</keyword>
<keyword evidence="4 5" id="KW-0349">Heme</keyword>
<reference evidence="6 7" key="1">
    <citation type="submission" date="2023-08" db="EMBL/GenBank/DDBJ databases">
        <authorList>
            <person name="Palmer J.M."/>
        </authorList>
    </citation>
    <scope>NUCLEOTIDE SEQUENCE [LARGE SCALE GENOMIC DNA]</scope>
    <source>
        <strain evidence="6 7">TWF481</strain>
    </source>
</reference>
<keyword evidence="5" id="KW-0560">Oxidoreductase</keyword>
<comment type="caution">
    <text evidence="6">The sequence shown here is derived from an EMBL/GenBank/DDBJ whole genome shotgun (WGS) entry which is preliminary data.</text>
</comment>
<evidence type="ECO:0000256" key="3">
    <source>
        <dbReference type="ARBA" id="ARBA00023004"/>
    </source>
</evidence>
<comment type="similarity">
    <text evidence="5">Belongs to the cytochrome P450 family.</text>
</comment>
<evidence type="ECO:0000313" key="6">
    <source>
        <dbReference type="EMBL" id="KAK6500255.1"/>
    </source>
</evidence>
<organism evidence="6 7">
    <name type="scientific">Arthrobotrys musiformis</name>
    <dbReference type="NCBI Taxonomy" id="47236"/>
    <lineage>
        <taxon>Eukaryota</taxon>
        <taxon>Fungi</taxon>
        <taxon>Dikarya</taxon>
        <taxon>Ascomycota</taxon>
        <taxon>Pezizomycotina</taxon>
        <taxon>Orbiliomycetes</taxon>
        <taxon>Orbiliales</taxon>
        <taxon>Orbiliaceae</taxon>
        <taxon>Arthrobotrys</taxon>
    </lineage>
</organism>
<dbReference type="GO" id="GO:0016705">
    <property type="term" value="F:oxidoreductase activity, acting on paired donors, with incorporation or reduction of molecular oxygen"/>
    <property type="evidence" value="ECO:0007669"/>
    <property type="project" value="InterPro"/>
</dbReference>
<dbReference type="Gene3D" id="1.10.630.10">
    <property type="entry name" value="Cytochrome P450"/>
    <property type="match status" value="1"/>
</dbReference>
<gene>
    <name evidence="6" type="ORF">TWF481_010602</name>
</gene>
<evidence type="ECO:0000256" key="2">
    <source>
        <dbReference type="ARBA" id="ARBA00022723"/>
    </source>
</evidence>
<dbReference type="EMBL" id="JAVHJL010000007">
    <property type="protein sequence ID" value="KAK6500255.1"/>
    <property type="molecule type" value="Genomic_DNA"/>
</dbReference>
<keyword evidence="5" id="KW-0503">Monooxygenase</keyword>
<dbReference type="Pfam" id="PF00067">
    <property type="entry name" value="p450"/>
    <property type="match status" value="1"/>
</dbReference>